<evidence type="ECO:0008006" key="3">
    <source>
        <dbReference type="Google" id="ProtNLM"/>
    </source>
</evidence>
<dbReference type="EMBL" id="AP019860">
    <property type="protein sequence ID" value="BBM88098.1"/>
    <property type="molecule type" value="Genomic_DNA"/>
</dbReference>
<sequence length="118" mass="13730">MMAKNPQKIIEKIRECIMQYPEVEESSACTRISFKVRKKGVVFVSEKNYDIMVKLDKSQQQVAKLQQKHPQNYHIGKHGWVTIVFEGESAPSFTTMKKWIDESYRILAPKKLVATLEN</sequence>
<dbReference type="Pfam" id="PF04237">
    <property type="entry name" value="YjbR"/>
    <property type="match status" value="1"/>
</dbReference>
<evidence type="ECO:0000313" key="1">
    <source>
        <dbReference type="EMBL" id="BBM88098.1"/>
    </source>
</evidence>
<dbReference type="OrthoDB" id="8479417at2"/>
<accession>A0A5S9ITY8</accession>
<dbReference type="Gene3D" id="3.90.1150.30">
    <property type="match status" value="1"/>
</dbReference>
<protein>
    <recommendedName>
        <fullName evidence="3">MmcQ/YjbR family DNA-binding protein</fullName>
    </recommendedName>
</protein>
<gene>
    <name evidence="1" type="ORF">UABAM_06514</name>
</gene>
<proteinExistence type="predicted"/>
<dbReference type="AlphaFoldDB" id="A0A5S9ITY8"/>
<dbReference type="InterPro" id="IPR058532">
    <property type="entry name" value="YjbR/MT2646/Rv2570-like"/>
</dbReference>
<keyword evidence="2" id="KW-1185">Reference proteome</keyword>
<dbReference type="KEGG" id="uam:UABAM_06514"/>
<reference evidence="1 2" key="1">
    <citation type="submission" date="2019-08" db="EMBL/GenBank/DDBJ databases">
        <title>Complete genome sequence of Candidatus Uab amorphum.</title>
        <authorList>
            <person name="Shiratori T."/>
            <person name="Suzuki S."/>
            <person name="Kakizawa Y."/>
            <person name="Ishida K."/>
        </authorList>
    </citation>
    <scope>NUCLEOTIDE SEQUENCE [LARGE SCALE GENOMIC DNA]</scope>
    <source>
        <strain evidence="1 2">SRT547</strain>
    </source>
</reference>
<evidence type="ECO:0000313" key="2">
    <source>
        <dbReference type="Proteomes" id="UP000326354"/>
    </source>
</evidence>
<dbReference type="SUPFAM" id="SSF142906">
    <property type="entry name" value="YjbR-like"/>
    <property type="match status" value="1"/>
</dbReference>
<organism evidence="1 2">
    <name type="scientific">Uabimicrobium amorphum</name>
    <dbReference type="NCBI Taxonomy" id="2596890"/>
    <lineage>
        <taxon>Bacteria</taxon>
        <taxon>Pseudomonadati</taxon>
        <taxon>Planctomycetota</taxon>
        <taxon>Candidatus Uabimicrobiia</taxon>
        <taxon>Candidatus Uabimicrobiales</taxon>
        <taxon>Candidatus Uabimicrobiaceae</taxon>
        <taxon>Candidatus Uabimicrobium</taxon>
    </lineage>
</organism>
<dbReference type="Proteomes" id="UP000326354">
    <property type="component" value="Chromosome"/>
</dbReference>
<dbReference type="RefSeq" id="WP_151972274.1">
    <property type="nucleotide sequence ID" value="NZ_AP019860.1"/>
</dbReference>
<name>A0A5S9ITY8_UABAM</name>
<dbReference type="InterPro" id="IPR038056">
    <property type="entry name" value="YjbR-like_sf"/>
</dbReference>